<reference evidence="2 3" key="1">
    <citation type="submission" date="2024-01" db="EMBL/GenBank/DDBJ databases">
        <title>Genome assemblies of Stephania.</title>
        <authorList>
            <person name="Yang L."/>
        </authorList>
    </citation>
    <scope>NUCLEOTIDE SEQUENCE [LARGE SCALE GENOMIC DNA]</scope>
    <source>
        <strain evidence="2">JXDWG</strain>
        <tissue evidence="2">Leaf</tissue>
    </source>
</reference>
<feature type="compositionally biased region" description="Gly residues" evidence="1">
    <location>
        <begin position="85"/>
        <end position="94"/>
    </location>
</feature>
<feature type="compositionally biased region" description="Low complexity" evidence="1">
    <location>
        <begin position="131"/>
        <end position="141"/>
    </location>
</feature>
<dbReference type="EMBL" id="JBBNAG010000012">
    <property type="protein sequence ID" value="KAK9089158.1"/>
    <property type="molecule type" value="Genomic_DNA"/>
</dbReference>
<name>A0AAP0HHY2_9MAGN</name>
<evidence type="ECO:0000256" key="1">
    <source>
        <dbReference type="SAM" id="MobiDB-lite"/>
    </source>
</evidence>
<accession>A0AAP0HHY2</accession>
<organism evidence="2 3">
    <name type="scientific">Stephania cephalantha</name>
    <dbReference type="NCBI Taxonomy" id="152367"/>
    <lineage>
        <taxon>Eukaryota</taxon>
        <taxon>Viridiplantae</taxon>
        <taxon>Streptophyta</taxon>
        <taxon>Embryophyta</taxon>
        <taxon>Tracheophyta</taxon>
        <taxon>Spermatophyta</taxon>
        <taxon>Magnoliopsida</taxon>
        <taxon>Ranunculales</taxon>
        <taxon>Menispermaceae</taxon>
        <taxon>Menispermoideae</taxon>
        <taxon>Cissampelideae</taxon>
        <taxon>Stephania</taxon>
    </lineage>
</organism>
<proteinExistence type="predicted"/>
<gene>
    <name evidence="2" type="ORF">Scep_028240</name>
</gene>
<protein>
    <submittedName>
        <fullName evidence="2">Uncharacterized protein</fullName>
    </submittedName>
</protein>
<feature type="region of interest" description="Disordered" evidence="1">
    <location>
        <begin position="53"/>
        <end position="174"/>
    </location>
</feature>
<dbReference type="AlphaFoldDB" id="A0AAP0HHY2"/>
<evidence type="ECO:0000313" key="2">
    <source>
        <dbReference type="EMBL" id="KAK9089158.1"/>
    </source>
</evidence>
<evidence type="ECO:0000313" key="3">
    <source>
        <dbReference type="Proteomes" id="UP001419268"/>
    </source>
</evidence>
<feature type="compositionally biased region" description="Low complexity" evidence="1">
    <location>
        <begin position="95"/>
        <end position="109"/>
    </location>
</feature>
<dbReference type="Proteomes" id="UP001419268">
    <property type="component" value="Unassembled WGS sequence"/>
</dbReference>
<keyword evidence="3" id="KW-1185">Reference proteome</keyword>
<sequence length="233" mass="24743">MLNNEINKRVFRLPQGLSEDRDSKVHRFQSRGDPRVRYAFVLVHRGGSADGRVGVRVAESSQRRPETQSRRSREGAAAAEEPGSSNGGGSGGRGAVVVASGSGNVGAAAESEKGGRPGQANNGAGGEDRAAAAALDDNLAEGPRDPRCGRRRKDRAGESRSTSTMTVDDDGDGGGEAYAAAGNVCWRQRRKIRLAERGVEEDGFWFLPFLCSDRSATDFVMSLICSRSSQTSL</sequence>
<feature type="compositionally biased region" description="Basic and acidic residues" evidence="1">
    <location>
        <begin position="61"/>
        <end position="74"/>
    </location>
</feature>
<comment type="caution">
    <text evidence="2">The sequence shown here is derived from an EMBL/GenBank/DDBJ whole genome shotgun (WGS) entry which is preliminary data.</text>
</comment>
<feature type="compositionally biased region" description="Low complexity" evidence="1">
    <location>
        <begin position="75"/>
        <end position="84"/>
    </location>
</feature>